<dbReference type="SUPFAM" id="SSF47413">
    <property type="entry name" value="lambda repressor-like DNA-binding domains"/>
    <property type="match status" value="1"/>
</dbReference>
<name>A0ABW4ZYD8_9BACL</name>
<evidence type="ECO:0000313" key="2">
    <source>
        <dbReference type="EMBL" id="MFD2170428.1"/>
    </source>
</evidence>
<comment type="caution">
    <text evidence="2">The sequence shown here is derived from an EMBL/GenBank/DDBJ whole genome shotgun (WGS) entry which is preliminary data.</text>
</comment>
<accession>A0ABW4ZYD8</accession>
<dbReference type="RefSeq" id="WP_386046369.1">
    <property type="nucleotide sequence ID" value="NZ_JBHUIO010000005.1"/>
</dbReference>
<dbReference type="CDD" id="cd00093">
    <property type="entry name" value="HTH_XRE"/>
    <property type="match status" value="1"/>
</dbReference>
<feature type="domain" description="HTH cro/C1-type" evidence="1">
    <location>
        <begin position="15"/>
        <end position="61"/>
    </location>
</feature>
<dbReference type="Pfam" id="PF01381">
    <property type="entry name" value="HTH_3"/>
    <property type="match status" value="1"/>
</dbReference>
<dbReference type="Proteomes" id="UP001597343">
    <property type="component" value="Unassembled WGS sequence"/>
</dbReference>
<reference evidence="3" key="1">
    <citation type="journal article" date="2019" name="Int. J. Syst. Evol. Microbiol.">
        <title>The Global Catalogue of Microorganisms (GCM) 10K type strain sequencing project: providing services to taxonomists for standard genome sequencing and annotation.</title>
        <authorList>
            <consortium name="The Broad Institute Genomics Platform"/>
            <consortium name="The Broad Institute Genome Sequencing Center for Infectious Disease"/>
            <person name="Wu L."/>
            <person name="Ma J."/>
        </authorList>
    </citation>
    <scope>NUCLEOTIDE SEQUENCE [LARGE SCALE GENOMIC DNA]</scope>
    <source>
        <strain evidence="3">CGMCC 1.13574</strain>
    </source>
</reference>
<dbReference type="Gene3D" id="1.10.260.40">
    <property type="entry name" value="lambda repressor-like DNA-binding domains"/>
    <property type="match status" value="1"/>
</dbReference>
<evidence type="ECO:0000313" key="3">
    <source>
        <dbReference type="Proteomes" id="UP001597343"/>
    </source>
</evidence>
<keyword evidence="3" id="KW-1185">Reference proteome</keyword>
<sequence length="154" mass="17711">MEQAMLDEMVSERARLIRSEADLTQERFAAIIGISKKTLVEVEKGRKTFGFTTAVAVCVLFRDGEIIRNLFGDAVLEVIDLSAKRSAPRPKLRTLGGLVFWKVIEETGHFRVQHNRVTGHYRIIDSNNYRHFYSYELDEIHKRLEELVAESTAE</sequence>
<dbReference type="EMBL" id="JBHUIO010000005">
    <property type="protein sequence ID" value="MFD2170428.1"/>
    <property type="molecule type" value="Genomic_DNA"/>
</dbReference>
<evidence type="ECO:0000259" key="1">
    <source>
        <dbReference type="PROSITE" id="PS50943"/>
    </source>
</evidence>
<dbReference type="InterPro" id="IPR001387">
    <property type="entry name" value="Cro/C1-type_HTH"/>
</dbReference>
<organism evidence="2 3">
    <name type="scientific">Tumebacillus lipolyticus</name>
    <dbReference type="NCBI Taxonomy" id="1280370"/>
    <lineage>
        <taxon>Bacteria</taxon>
        <taxon>Bacillati</taxon>
        <taxon>Bacillota</taxon>
        <taxon>Bacilli</taxon>
        <taxon>Bacillales</taxon>
        <taxon>Alicyclobacillaceae</taxon>
        <taxon>Tumebacillus</taxon>
    </lineage>
</organism>
<dbReference type="PROSITE" id="PS50943">
    <property type="entry name" value="HTH_CROC1"/>
    <property type="match status" value="1"/>
</dbReference>
<dbReference type="SMART" id="SM00530">
    <property type="entry name" value="HTH_XRE"/>
    <property type="match status" value="1"/>
</dbReference>
<dbReference type="InterPro" id="IPR010982">
    <property type="entry name" value="Lambda_DNA-bd_dom_sf"/>
</dbReference>
<proteinExistence type="predicted"/>
<protein>
    <submittedName>
        <fullName evidence="2">Helix-turn-helix transcriptional regulator</fullName>
    </submittedName>
</protein>
<gene>
    <name evidence="2" type="ORF">ACFSOY_10485</name>
</gene>